<name>A0ACB9AGD4_CICIN</name>
<dbReference type="Proteomes" id="UP001055811">
    <property type="component" value="Linkage Group LG07"/>
</dbReference>
<reference evidence="2" key="1">
    <citation type="journal article" date="2022" name="Mol. Ecol. Resour.">
        <title>The genomes of chicory, endive, great burdock and yacon provide insights into Asteraceae palaeo-polyploidization history and plant inulin production.</title>
        <authorList>
            <person name="Fan W."/>
            <person name="Wang S."/>
            <person name="Wang H."/>
            <person name="Wang A."/>
            <person name="Jiang F."/>
            <person name="Liu H."/>
            <person name="Zhao H."/>
            <person name="Xu D."/>
            <person name="Zhang Y."/>
        </authorList>
    </citation>
    <scope>NUCLEOTIDE SEQUENCE [LARGE SCALE GENOMIC DNA]</scope>
    <source>
        <strain evidence="2">cv. Punajuju</strain>
    </source>
</reference>
<evidence type="ECO:0000313" key="1">
    <source>
        <dbReference type="EMBL" id="KAI3708438.1"/>
    </source>
</evidence>
<reference evidence="1 2" key="2">
    <citation type="journal article" date="2022" name="Mol. Ecol. Resour.">
        <title>The genomes of chicory, endive, great burdock and yacon provide insights into Asteraceae paleo-polyploidization history and plant inulin production.</title>
        <authorList>
            <person name="Fan W."/>
            <person name="Wang S."/>
            <person name="Wang H."/>
            <person name="Wang A."/>
            <person name="Jiang F."/>
            <person name="Liu H."/>
            <person name="Zhao H."/>
            <person name="Xu D."/>
            <person name="Zhang Y."/>
        </authorList>
    </citation>
    <scope>NUCLEOTIDE SEQUENCE [LARGE SCALE GENOMIC DNA]</scope>
    <source>
        <strain evidence="2">cv. Punajuju</strain>
        <tissue evidence="1">Leaves</tissue>
    </source>
</reference>
<organism evidence="1 2">
    <name type="scientific">Cichorium intybus</name>
    <name type="common">Chicory</name>
    <dbReference type="NCBI Taxonomy" id="13427"/>
    <lineage>
        <taxon>Eukaryota</taxon>
        <taxon>Viridiplantae</taxon>
        <taxon>Streptophyta</taxon>
        <taxon>Embryophyta</taxon>
        <taxon>Tracheophyta</taxon>
        <taxon>Spermatophyta</taxon>
        <taxon>Magnoliopsida</taxon>
        <taxon>eudicotyledons</taxon>
        <taxon>Gunneridae</taxon>
        <taxon>Pentapetalae</taxon>
        <taxon>asterids</taxon>
        <taxon>campanulids</taxon>
        <taxon>Asterales</taxon>
        <taxon>Asteraceae</taxon>
        <taxon>Cichorioideae</taxon>
        <taxon>Cichorieae</taxon>
        <taxon>Cichoriinae</taxon>
        <taxon>Cichorium</taxon>
    </lineage>
</organism>
<protein>
    <submittedName>
        <fullName evidence="1">Uncharacterized protein</fullName>
    </submittedName>
</protein>
<accession>A0ACB9AGD4</accession>
<keyword evidence="2" id="KW-1185">Reference proteome</keyword>
<comment type="caution">
    <text evidence="1">The sequence shown here is derived from an EMBL/GenBank/DDBJ whole genome shotgun (WGS) entry which is preliminary data.</text>
</comment>
<gene>
    <name evidence="1" type="ORF">L2E82_37607</name>
</gene>
<proteinExistence type="predicted"/>
<evidence type="ECO:0000313" key="2">
    <source>
        <dbReference type="Proteomes" id="UP001055811"/>
    </source>
</evidence>
<dbReference type="EMBL" id="CM042015">
    <property type="protein sequence ID" value="KAI3708438.1"/>
    <property type="molecule type" value="Genomic_DNA"/>
</dbReference>
<sequence>MLMPSRFEPCGLNQLYAISYGTVPVVHGVGGLRDTVPPFDPFNQSGLGWTFHRPEASELISALGNFGGNAAQKFFETSSTSEDSNSGEVDTSSDDSSSSDSDDESFFYSQHEIGSSSLLKEEQVVDIDTHGVEWDIFHQIDVPKILEYLRKYSDKLSKSSGSPKKMVQYLRHYKLELHYQSLVFLLKRKILPFVNDEICSIMLDVSFQTMLKKEKSNHGNEHVALELWSDDMDGMGDFGQYQLTLLELV</sequence>